<reference evidence="11 12" key="1">
    <citation type="submission" date="2019-05" db="EMBL/GenBank/DDBJ databases">
        <title>The metagenome of a microbial culture collection derived from dairy environment covers the genomic content of the human microbiome.</title>
        <authorList>
            <person name="Roder T."/>
            <person name="Wuthrich D."/>
            <person name="Sattari Z."/>
            <person name="Von Ah U."/>
            <person name="Bar C."/>
            <person name="Ronchi F."/>
            <person name="Macpherson A.J."/>
            <person name="Ganal-Vonarburg S.C."/>
            <person name="Bruggmann R."/>
            <person name="Vergeres G."/>
        </authorList>
    </citation>
    <scope>NUCLEOTIDE SEQUENCE [LARGE SCALE GENOMIC DNA]</scope>
    <source>
        <strain evidence="11 12">FAM 24227</strain>
    </source>
</reference>
<dbReference type="NCBIfam" id="NF033068">
    <property type="entry name" value="APH_3p"/>
    <property type="match status" value="1"/>
</dbReference>
<dbReference type="InterPro" id="IPR024165">
    <property type="entry name" value="Kan/Strep_kinase"/>
</dbReference>
<accession>A0A5R9EIG4</accession>
<feature type="binding site" evidence="9">
    <location>
        <position position="188"/>
    </location>
    <ligand>
        <name>Mg(2+)</name>
        <dbReference type="ChEBI" id="CHEBI:18420"/>
    </ligand>
</feature>
<evidence type="ECO:0000256" key="7">
    <source>
        <dbReference type="PIRNR" id="PIRNR000706"/>
    </source>
</evidence>
<dbReference type="SUPFAM" id="SSF56112">
    <property type="entry name" value="Protein kinase-like (PK-like)"/>
    <property type="match status" value="1"/>
</dbReference>
<evidence type="ECO:0000259" key="10">
    <source>
        <dbReference type="Pfam" id="PF01636"/>
    </source>
</evidence>
<keyword evidence="6 7" id="KW-0046">Antibiotic resistance</keyword>
<dbReference type="PIRSF" id="PIRSF000706">
    <property type="entry name" value="Kanamycin_kin"/>
    <property type="match status" value="1"/>
</dbReference>
<dbReference type="Gene3D" id="3.30.200.20">
    <property type="entry name" value="Phosphorylase Kinase, domain 1"/>
    <property type="match status" value="1"/>
</dbReference>
<dbReference type="OrthoDB" id="3806873at2"/>
<organism evidence="11 12">
    <name type="scientific">Ruoffia tabacinasalis</name>
    <dbReference type="NCBI Taxonomy" id="87458"/>
    <lineage>
        <taxon>Bacteria</taxon>
        <taxon>Bacillati</taxon>
        <taxon>Bacillota</taxon>
        <taxon>Bacilli</taxon>
        <taxon>Lactobacillales</taxon>
        <taxon>Aerococcaceae</taxon>
        <taxon>Ruoffia</taxon>
    </lineage>
</organism>
<dbReference type="AlphaFoldDB" id="A0A5R9EIG4"/>
<dbReference type="InterPro" id="IPR011009">
    <property type="entry name" value="Kinase-like_dom_sf"/>
</dbReference>
<feature type="active site" description="Proton acceptor" evidence="8">
    <location>
        <position position="183"/>
    </location>
</feature>
<sequence>MNLVIPKEIRKYIDNQNFQIDLIGKSKAKKMILDDCVLKIESSSDEVKNEVLMLNWWNNYHLPVPEILENIQVEGINYLLMEKLKGDPSYEVIVRRSTEDLIELLADSLKLLWNVDITHCPSSQLLEDKLAAAKERVEKNLVDVNDAEEGTFGEDGFNSPEALWDWLDNNRPEEEKLVLSHGDFSLPNLIASGSYLTGFIDLGQSGVSDIYQDIALCYRSLLDNLRGKFGVLRTYTEYEVENYGKLFFQKIGIEPDWDKIKYYILLDELF</sequence>
<keyword evidence="5 7" id="KW-0067">ATP-binding</keyword>
<keyword evidence="3 7" id="KW-0547">Nucleotide-binding</keyword>
<evidence type="ECO:0000256" key="3">
    <source>
        <dbReference type="ARBA" id="ARBA00022741"/>
    </source>
</evidence>
<evidence type="ECO:0000256" key="5">
    <source>
        <dbReference type="ARBA" id="ARBA00022840"/>
    </source>
</evidence>
<evidence type="ECO:0000313" key="11">
    <source>
        <dbReference type="EMBL" id="TLQ49089.1"/>
    </source>
</evidence>
<dbReference type="RefSeq" id="WP_138403799.1">
    <property type="nucleotide sequence ID" value="NZ_VBSP01000004.1"/>
</dbReference>
<keyword evidence="4 7" id="KW-0418">Kinase</keyword>
<feature type="domain" description="Aminoglycoside phosphotransferase" evidence="10">
    <location>
        <begin position="35"/>
        <end position="222"/>
    </location>
</feature>
<dbReference type="GO" id="GO:0005524">
    <property type="term" value="F:ATP binding"/>
    <property type="evidence" value="ECO:0007669"/>
    <property type="project" value="UniProtKB-KW"/>
</dbReference>
<dbReference type="InterPro" id="IPR002575">
    <property type="entry name" value="Aminoglycoside_PTrfase"/>
</dbReference>
<dbReference type="GO" id="GO:0046677">
    <property type="term" value="P:response to antibiotic"/>
    <property type="evidence" value="ECO:0007669"/>
    <property type="project" value="UniProtKB-KW"/>
</dbReference>
<feature type="binding site" evidence="9">
    <location>
        <position position="201"/>
    </location>
    <ligand>
        <name>Mg(2+)</name>
        <dbReference type="ChEBI" id="CHEBI:18420"/>
    </ligand>
</feature>
<gene>
    <name evidence="11" type="ORF">FEZ33_02400</name>
</gene>
<evidence type="ECO:0000256" key="1">
    <source>
        <dbReference type="ARBA" id="ARBA00006219"/>
    </source>
</evidence>
<evidence type="ECO:0000256" key="2">
    <source>
        <dbReference type="ARBA" id="ARBA00022679"/>
    </source>
</evidence>
<dbReference type="GO" id="GO:0016301">
    <property type="term" value="F:kinase activity"/>
    <property type="evidence" value="ECO:0007669"/>
    <property type="project" value="UniProtKB-KW"/>
</dbReference>
<dbReference type="Proteomes" id="UP000306420">
    <property type="component" value="Unassembled WGS sequence"/>
</dbReference>
<keyword evidence="9" id="KW-0479">Metal-binding</keyword>
<keyword evidence="9" id="KW-0460">Magnesium</keyword>
<dbReference type="GO" id="GO:0016773">
    <property type="term" value="F:phosphotransferase activity, alcohol group as acceptor"/>
    <property type="evidence" value="ECO:0007669"/>
    <property type="project" value="InterPro"/>
</dbReference>
<dbReference type="PANTHER" id="PTHR21310:SF41">
    <property type="entry name" value="3'-PHOSPHOTRANSFERASE, PUTATIVE-RELATED"/>
    <property type="match status" value="1"/>
</dbReference>
<dbReference type="Gene3D" id="3.90.1200.10">
    <property type="match status" value="1"/>
</dbReference>
<dbReference type="PANTHER" id="PTHR21310">
    <property type="entry name" value="AMINOGLYCOSIDE PHOSPHOTRANSFERASE-RELATED-RELATED"/>
    <property type="match status" value="1"/>
</dbReference>
<dbReference type="Pfam" id="PF01636">
    <property type="entry name" value="APH"/>
    <property type="match status" value="1"/>
</dbReference>
<evidence type="ECO:0000256" key="9">
    <source>
        <dbReference type="PIRSR" id="PIRSR000706-2"/>
    </source>
</evidence>
<proteinExistence type="inferred from homology"/>
<evidence type="ECO:0000256" key="4">
    <source>
        <dbReference type="ARBA" id="ARBA00022777"/>
    </source>
</evidence>
<name>A0A5R9EIG4_9LACT</name>
<evidence type="ECO:0000313" key="12">
    <source>
        <dbReference type="Proteomes" id="UP000306420"/>
    </source>
</evidence>
<comment type="caution">
    <text evidence="11">The sequence shown here is derived from an EMBL/GenBank/DDBJ whole genome shotgun (WGS) entry which is preliminary data.</text>
</comment>
<dbReference type="InterPro" id="IPR051678">
    <property type="entry name" value="AGP_Transferase"/>
</dbReference>
<dbReference type="GO" id="GO:0046872">
    <property type="term" value="F:metal ion binding"/>
    <property type="evidence" value="ECO:0007669"/>
    <property type="project" value="UniProtKB-KW"/>
</dbReference>
<protein>
    <submittedName>
        <fullName evidence="11">Aminoglycoside 3'-phosphotransferase</fullName>
    </submittedName>
</protein>
<comment type="similarity">
    <text evidence="1 7">Belongs to the aminoglycoside phosphotransferase family.</text>
</comment>
<keyword evidence="2 7" id="KW-0808">Transferase</keyword>
<evidence type="ECO:0000256" key="6">
    <source>
        <dbReference type="ARBA" id="ARBA00023251"/>
    </source>
</evidence>
<evidence type="ECO:0000256" key="8">
    <source>
        <dbReference type="PIRSR" id="PIRSR000706-1"/>
    </source>
</evidence>
<dbReference type="EMBL" id="VBSP01000004">
    <property type="protein sequence ID" value="TLQ49089.1"/>
    <property type="molecule type" value="Genomic_DNA"/>
</dbReference>
<dbReference type="CDD" id="cd05150">
    <property type="entry name" value="APH"/>
    <property type="match status" value="1"/>
</dbReference>